<accession>A0A5D4XPA8</accession>
<dbReference type="EMBL" id="VTFT01000001">
    <property type="protein sequence ID" value="TYT26419.1"/>
    <property type="molecule type" value="Genomic_DNA"/>
</dbReference>
<gene>
    <name evidence="1" type="ORF">FZO89_09200</name>
</gene>
<dbReference type="RefSeq" id="WP_149102970.1">
    <property type="nucleotide sequence ID" value="NZ_VTFT01000001.1"/>
</dbReference>
<protein>
    <submittedName>
        <fullName evidence="1">Uncharacterized protein</fullName>
    </submittedName>
</protein>
<reference evidence="1 2" key="1">
    <citation type="submission" date="2019-08" db="EMBL/GenBank/DDBJ databases">
        <title>Luteimonas viscosus sp. nov., isolated from soil of a sunflower field.</title>
        <authorList>
            <person name="Jianli Z."/>
            <person name="Ying Z."/>
        </authorList>
    </citation>
    <scope>NUCLEOTIDE SEQUENCE [LARGE SCALE GENOMIC DNA]</scope>
    <source>
        <strain evidence="1 2">XBU10</strain>
    </source>
</reference>
<sequence>MPLPAATRRLLLVAMLAPRGCRRCRTRRCRAQSGLVLVEPIGDKAPGARSVADALSGLAGMQRLDSRLKP</sequence>
<organism evidence="1 2">
    <name type="scientific">Luteimonas viscosa</name>
    <dbReference type="NCBI Taxonomy" id="1132694"/>
    <lineage>
        <taxon>Bacteria</taxon>
        <taxon>Pseudomonadati</taxon>
        <taxon>Pseudomonadota</taxon>
        <taxon>Gammaproteobacteria</taxon>
        <taxon>Lysobacterales</taxon>
        <taxon>Lysobacteraceae</taxon>
        <taxon>Luteimonas</taxon>
    </lineage>
</organism>
<comment type="caution">
    <text evidence="1">The sequence shown here is derived from an EMBL/GenBank/DDBJ whole genome shotgun (WGS) entry which is preliminary data.</text>
</comment>
<evidence type="ECO:0000313" key="1">
    <source>
        <dbReference type="EMBL" id="TYT26419.1"/>
    </source>
</evidence>
<dbReference type="Proteomes" id="UP000324973">
    <property type="component" value="Unassembled WGS sequence"/>
</dbReference>
<keyword evidence="2" id="KW-1185">Reference proteome</keyword>
<name>A0A5D4XPA8_9GAMM</name>
<dbReference type="AlphaFoldDB" id="A0A5D4XPA8"/>
<proteinExistence type="predicted"/>
<evidence type="ECO:0000313" key="2">
    <source>
        <dbReference type="Proteomes" id="UP000324973"/>
    </source>
</evidence>